<evidence type="ECO:0000313" key="2">
    <source>
        <dbReference type="EMBL" id="MTV50428.1"/>
    </source>
</evidence>
<evidence type="ECO:0000259" key="1">
    <source>
        <dbReference type="Pfam" id="PF12733"/>
    </source>
</evidence>
<dbReference type="Gene3D" id="2.60.40.10">
    <property type="entry name" value="Immunoglobulins"/>
    <property type="match status" value="3"/>
</dbReference>
<reference evidence="2 3" key="1">
    <citation type="submission" date="2019-11" db="EMBL/GenBank/DDBJ databases">
        <title>Whole-genome sequence of a the green, strictly anaerobic photosynthetic bacterium Heliobacillus mobilis DSM 6151.</title>
        <authorList>
            <person name="Kyndt J.A."/>
            <person name="Meyer T.E."/>
        </authorList>
    </citation>
    <scope>NUCLEOTIDE SEQUENCE [LARGE SCALE GENOMIC DNA]</scope>
    <source>
        <strain evidence="2 3">DSM 6151</strain>
    </source>
</reference>
<dbReference type="InterPro" id="IPR013783">
    <property type="entry name" value="Ig-like_fold"/>
</dbReference>
<feature type="domain" description="Cadherin-like beta-sandwich-like" evidence="1">
    <location>
        <begin position="372"/>
        <end position="442"/>
    </location>
</feature>
<feature type="domain" description="Cadherin-like beta-sandwich-like" evidence="1">
    <location>
        <begin position="252"/>
        <end position="344"/>
    </location>
</feature>
<dbReference type="RefSeq" id="WP_155477514.1">
    <property type="nucleotide sequence ID" value="NZ_WNKU01000025.1"/>
</dbReference>
<dbReference type="EMBL" id="WNKU01000025">
    <property type="protein sequence ID" value="MTV50428.1"/>
    <property type="molecule type" value="Genomic_DNA"/>
</dbReference>
<dbReference type="Pfam" id="PF12733">
    <property type="entry name" value="Cadherin-like"/>
    <property type="match status" value="4"/>
</dbReference>
<organism evidence="2 3">
    <name type="scientific">Heliobacterium mobile</name>
    <name type="common">Heliobacillus mobilis</name>
    <dbReference type="NCBI Taxonomy" id="28064"/>
    <lineage>
        <taxon>Bacteria</taxon>
        <taxon>Bacillati</taxon>
        <taxon>Bacillota</taxon>
        <taxon>Clostridia</taxon>
        <taxon>Eubacteriales</taxon>
        <taxon>Heliobacteriaceae</taxon>
        <taxon>Heliobacterium</taxon>
    </lineage>
</organism>
<dbReference type="InterPro" id="IPR008979">
    <property type="entry name" value="Galactose-bd-like_sf"/>
</dbReference>
<dbReference type="OrthoDB" id="1804544at2"/>
<dbReference type="AlphaFoldDB" id="A0A6I3SN74"/>
<sequence>MPNSVNITQGKPASASGYVRPYEPARALDDSVAPYSRWLCASSTASWLMVNLGGMFKVTSWGVTCIGQAGWNQTCNLSDFKLQVNTSSIASPVWIDVDVMAGNMANIVNRNVSVKANALRLYVMKGDSRPISQLASILNFGAMGYALTNNANLANLTLSSGTLTPAFSSTVTSYNATVANNVASITVTPTAQDADATITVNGQAVASGTASQAINLVVGQNTITVVVKSPDLSTTKTYTITVARQAPVNVDLSNLTISNGTLTPGFTSGNTSYTDTVTADVATVTVTPTAADATATLKVNGQTVTSGTASQAISLAVGSNAITVTVTSPDGSTSKQYTVTVTRPASSNADLANLTASSGTVVPPPPGVSGTPYTDTVTADVASITVTPTAADPNATIRVNGQVVASGGTSQAINLSTGANSITIDVTAQDGTTKSYTLVVTRLSYTAFLLGLQVLALKTSVALNPTFNQTTLVYTGSVGSSVASVTVKPTAVYPNDVTITVAGNVVASGSISPSVNLLGNSTDILIVVQSKNNSTVKVQYKVTVNK</sequence>
<dbReference type="SUPFAM" id="SSF49785">
    <property type="entry name" value="Galactose-binding domain-like"/>
    <property type="match status" value="1"/>
</dbReference>
<protein>
    <recommendedName>
        <fullName evidence="1">Cadherin-like beta-sandwich-like domain-containing protein</fullName>
    </recommendedName>
</protein>
<accession>A0A6I3SN74</accession>
<evidence type="ECO:0000313" key="3">
    <source>
        <dbReference type="Proteomes" id="UP000430670"/>
    </source>
</evidence>
<comment type="caution">
    <text evidence="2">The sequence shown here is derived from an EMBL/GenBank/DDBJ whole genome shotgun (WGS) entry which is preliminary data.</text>
</comment>
<name>A0A6I3SN74_HELMO</name>
<proteinExistence type="predicted"/>
<dbReference type="Proteomes" id="UP000430670">
    <property type="component" value="Unassembled WGS sequence"/>
</dbReference>
<dbReference type="Gene3D" id="2.60.120.260">
    <property type="entry name" value="Galactose-binding domain-like"/>
    <property type="match status" value="1"/>
</dbReference>
<gene>
    <name evidence="2" type="ORF">GJ688_15805</name>
</gene>
<dbReference type="InterPro" id="IPR025883">
    <property type="entry name" value="Cadherin-like_domain"/>
</dbReference>
<keyword evidence="3" id="KW-1185">Reference proteome</keyword>
<feature type="domain" description="Cadherin-like beta-sandwich-like" evidence="1">
    <location>
        <begin position="154"/>
        <end position="245"/>
    </location>
</feature>
<feature type="domain" description="Cadherin-like beta-sandwich-like" evidence="1">
    <location>
        <begin position="460"/>
        <end position="545"/>
    </location>
</feature>